<keyword evidence="16" id="KW-1185">Reference proteome</keyword>
<comment type="subcellular location">
    <subcellularLocation>
        <location evidence="1">Cell membrane</location>
        <topology evidence="1">Multi-pass membrane protein</topology>
    </subcellularLocation>
</comment>
<keyword evidence="5 13" id="KW-0812">Transmembrane</keyword>
<name>A0A8X6XFH1_9ARAC</name>
<keyword evidence="8 13" id="KW-0472">Membrane</keyword>
<dbReference type="EMBL" id="BMAV01008600">
    <property type="protein sequence ID" value="GFY52284.1"/>
    <property type="molecule type" value="Genomic_DNA"/>
</dbReference>
<proteinExistence type="inferred from homology"/>
<keyword evidence="11" id="KW-1071">Ligand-gated ion channel</keyword>
<evidence type="ECO:0000313" key="16">
    <source>
        <dbReference type="Proteomes" id="UP000886998"/>
    </source>
</evidence>
<dbReference type="Pfam" id="PF00060">
    <property type="entry name" value="Lig_chan"/>
    <property type="match status" value="1"/>
</dbReference>
<dbReference type="Pfam" id="PF10613">
    <property type="entry name" value="Lig_chan-Glu_bd"/>
    <property type="match status" value="1"/>
</dbReference>
<reference evidence="15" key="1">
    <citation type="submission" date="2020-08" db="EMBL/GenBank/DDBJ databases">
        <title>Multicomponent nature underlies the extraordinary mechanical properties of spider dragline silk.</title>
        <authorList>
            <person name="Kono N."/>
            <person name="Nakamura H."/>
            <person name="Mori M."/>
            <person name="Yoshida Y."/>
            <person name="Ohtoshi R."/>
            <person name="Malay A.D."/>
            <person name="Moran D.A.P."/>
            <person name="Tomita M."/>
            <person name="Numata K."/>
            <person name="Arakawa K."/>
        </authorList>
    </citation>
    <scope>NUCLEOTIDE SEQUENCE</scope>
</reference>
<dbReference type="InterPro" id="IPR019594">
    <property type="entry name" value="Glu/Gly-bd"/>
</dbReference>
<dbReference type="PANTHER" id="PTHR42643">
    <property type="entry name" value="IONOTROPIC RECEPTOR 20A-RELATED"/>
    <property type="match status" value="1"/>
</dbReference>
<dbReference type="PANTHER" id="PTHR42643:SF24">
    <property type="entry name" value="IONOTROPIC RECEPTOR 60A"/>
    <property type="match status" value="1"/>
</dbReference>
<evidence type="ECO:0000313" key="15">
    <source>
        <dbReference type="EMBL" id="GFY52284.1"/>
    </source>
</evidence>
<comment type="caution">
    <text evidence="15">The sequence shown here is derived from an EMBL/GenBank/DDBJ whole genome shotgun (WGS) entry which is preliminary data.</text>
</comment>
<feature type="transmembrane region" description="Helical" evidence="13">
    <location>
        <begin position="187"/>
        <end position="208"/>
    </location>
</feature>
<evidence type="ECO:0000256" key="1">
    <source>
        <dbReference type="ARBA" id="ARBA00004651"/>
    </source>
</evidence>
<dbReference type="InterPro" id="IPR052192">
    <property type="entry name" value="Insect_Ionotropic_Sensory_Rcpt"/>
</dbReference>
<keyword evidence="10" id="KW-0325">Glycoprotein</keyword>
<feature type="domain" description="Ionotropic glutamate receptor L-glutamate and glycine-binding" evidence="14">
    <location>
        <begin position="15"/>
        <end position="76"/>
    </location>
</feature>
<dbReference type="Proteomes" id="UP000886998">
    <property type="component" value="Unassembled WGS sequence"/>
</dbReference>
<dbReference type="SMART" id="SM00918">
    <property type="entry name" value="Lig_chan-Glu_bd"/>
    <property type="match status" value="1"/>
</dbReference>
<evidence type="ECO:0000256" key="9">
    <source>
        <dbReference type="ARBA" id="ARBA00023170"/>
    </source>
</evidence>
<keyword evidence="7" id="KW-0406">Ion transport</keyword>
<evidence type="ECO:0000256" key="6">
    <source>
        <dbReference type="ARBA" id="ARBA00022989"/>
    </source>
</evidence>
<dbReference type="InterPro" id="IPR001320">
    <property type="entry name" value="Iontro_rcpt_C"/>
</dbReference>
<protein>
    <submittedName>
        <fullName evidence="15">Glutamate receptor ionotropic, delta-2</fullName>
    </submittedName>
</protein>
<evidence type="ECO:0000256" key="13">
    <source>
        <dbReference type="SAM" id="Phobius"/>
    </source>
</evidence>
<dbReference type="GO" id="GO:0015276">
    <property type="term" value="F:ligand-gated monoatomic ion channel activity"/>
    <property type="evidence" value="ECO:0007669"/>
    <property type="project" value="InterPro"/>
</dbReference>
<dbReference type="GO" id="GO:0050906">
    <property type="term" value="P:detection of stimulus involved in sensory perception"/>
    <property type="evidence" value="ECO:0007669"/>
    <property type="project" value="UniProtKB-ARBA"/>
</dbReference>
<evidence type="ECO:0000256" key="11">
    <source>
        <dbReference type="ARBA" id="ARBA00023286"/>
    </source>
</evidence>
<gene>
    <name evidence="15" type="primary">grid2_0</name>
    <name evidence="15" type="ORF">TNIN_189021</name>
</gene>
<evidence type="ECO:0000256" key="4">
    <source>
        <dbReference type="ARBA" id="ARBA00022475"/>
    </source>
</evidence>
<dbReference type="Gene3D" id="3.40.190.10">
    <property type="entry name" value="Periplasmic binding protein-like II"/>
    <property type="match status" value="1"/>
</dbReference>
<dbReference type="GO" id="GO:0005886">
    <property type="term" value="C:plasma membrane"/>
    <property type="evidence" value="ECO:0007669"/>
    <property type="project" value="UniProtKB-SubCell"/>
</dbReference>
<feature type="transmembrane region" description="Helical" evidence="13">
    <location>
        <begin position="128"/>
        <end position="149"/>
    </location>
</feature>
<dbReference type="Gene3D" id="1.10.287.70">
    <property type="match status" value="1"/>
</dbReference>
<keyword evidence="4" id="KW-1003">Cell membrane</keyword>
<comment type="similarity">
    <text evidence="2">Belongs to the glutamate-gated ion channel (TC 1.A.10.1) family.</text>
</comment>
<accession>A0A8X6XFH1</accession>
<evidence type="ECO:0000256" key="12">
    <source>
        <dbReference type="ARBA" id="ARBA00023303"/>
    </source>
</evidence>
<evidence type="ECO:0000256" key="10">
    <source>
        <dbReference type="ARBA" id="ARBA00023180"/>
    </source>
</evidence>
<dbReference type="SUPFAM" id="SSF53850">
    <property type="entry name" value="Periplasmic binding protein-like II"/>
    <property type="match status" value="1"/>
</dbReference>
<evidence type="ECO:0000256" key="7">
    <source>
        <dbReference type="ARBA" id="ARBA00023065"/>
    </source>
</evidence>
<keyword evidence="12" id="KW-0407">Ion channel</keyword>
<organism evidence="15 16">
    <name type="scientific">Trichonephila inaurata madagascariensis</name>
    <dbReference type="NCBI Taxonomy" id="2747483"/>
    <lineage>
        <taxon>Eukaryota</taxon>
        <taxon>Metazoa</taxon>
        <taxon>Ecdysozoa</taxon>
        <taxon>Arthropoda</taxon>
        <taxon>Chelicerata</taxon>
        <taxon>Arachnida</taxon>
        <taxon>Araneae</taxon>
        <taxon>Araneomorphae</taxon>
        <taxon>Entelegynae</taxon>
        <taxon>Araneoidea</taxon>
        <taxon>Nephilidae</taxon>
        <taxon>Trichonephila</taxon>
        <taxon>Trichonephila inaurata</taxon>
    </lineage>
</organism>
<feature type="transmembrane region" description="Helical" evidence="13">
    <location>
        <begin position="375"/>
        <end position="394"/>
    </location>
</feature>
<dbReference type="OrthoDB" id="8050636at2759"/>
<keyword evidence="3" id="KW-0813">Transport</keyword>
<evidence type="ECO:0000256" key="8">
    <source>
        <dbReference type="ARBA" id="ARBA00023136"/>
    </source>
</evidence>
<sequence length="420" mass="47685">MNFSKWIVAVINISKIFEVNTNENGENRISGVEGCFADAIFTKMNIEYDIVYPIDNKFGNEITAGDWTGLVGMVKRGEADLAICTLGINENRFKVIDFSFPYASSRLTFAALKPSEWSRSGLLDLFDLPTWMLLFLSILLSTSMAFVLLKDKASYFEVFYNLFGSILRQPLMLHIHAHEKKFFVGSWLLFSCIMSSGFSSVLLSFVAVPSKVAPIKNFRELSKAVESGTHRAHSVKGTIAVPLFLNSKESYLRLLGRLMERNNWYIPPEKGTTIKLKNEESILIGSSEYLVFQFGLNDFQSRVFISEEDAFTIYTAFAIRKGFCCTSQLRKVMSRMVSAGIYDRCYKLEILKHTLSQPVSEEKVDKERVLSLEDLLGPFSILLTGWVVSFFVFLGEVVFPNCVRGIHCKIENRKEGYELK</sequence>
<evidence type="ECO:0000259" key="14">
    <source>
        <dbReference type="SMART" id="SM00918"/>
    </source>
</evidence>
<evidence type="ECO:0000256" key="2">
    <source>
        <dbReference type="ARBA" id="ARBA00008685"/>
    </source>
</evidence>
<evidence type="ECO:0000256" key="5">
    <source>
        <dbReference type="ARBA" id="ARBA00022692"/>
    </source>
</evidence>
<keyword evidence="9 15" id="KW-0675">Receptor</keyword>
<keyword evidence="6 13" id="KW-1133">Transmembrane helix</keyword>
<dbReference type="AlphaFoldDB" id="A0A8X6XFH1"/>
<evidence type="ECO:0000256" key="3">
    <source>
        <dbReference type="ARBA" id="ARBA00022448"/>
    </source>
</evidence>